<organism evidence="3">
    <name type="scientific">Drosophila persimilis</name>
    <name type="common">Fruit fly</name>
    <dbReference type="NCBI Taxonomy" id="7234"/>
    <lineage>
        <taxon>Eukaryota</taxon>
        <taxon>Metazoa</taxon>
        <taxon>Ecdysozoa</taxon>
        <taxon>Arthropoda</taxon>
        <taxon>Hexapoda</taxon>
        <taxon>Insecta</taxon>
        <taxon>Pterygota</taxon>
        <taxon>Neoptera</taxon>
        <taxon>Endopterygota</taxon>
        <taxon>Diptera</taxon>
        <taxon>Brachycera</taxon>
        <taxon>Muscomorpha</taxon>
        <taxon>Ephydroidea</taxon>
        <taxon>Drosophilidae</taxon>
        <taxon>Drosophila</taxon>
        <taxon>Sophophora</taxon>
    </lineage>
</organism>
<evidence type="ECO:0000256" key="1">
    <source>
        <dbReference type="SAM" id="MobiDB-lite"/>
    </source>
</evidence>
<name>B4IRS1_DROPE</name>
<protein>
    <submittedName>
        <fullName evidence="2">GL12704</fullName>
    </submittedName>
</protein>
<dbReference type="Proteomes" id="UP000008744">
    <property type="component" value="Unassembled WGS sequence"/>
</dbReference>
<dbReference type="AlphaFoldDB" id="B4IRS1"/>
<accession>B4IRS1</accession>
<feature type="compositionally biased region" description="Basic and acidic residues" evidence="1">
    <location>
        <begin position="47"/>
        <end position="64"/>
    </location>
</feature>
<dbReference type="HOGENOM" id="CLU_2869961_0_0_1"/>
<evidence type="ECO:0000313" key="3">
    <source>
        <dbReference type="Proteomes" id="UP000008744"/>
    </source>
</evidence>
<proteinExistence type="predicted"/>
<reference evidence="2 3" key="1">
    <citation type="journal article" date="2007" name="Nature">
        <title>Evolution of genes and genomes on the Drosophila phylogeny.</title>
        <authorList>
            <consortium name="Drosophila 12 Genomes Consortium"/>
            <person name="Clark A.G."/>
            <person name="Eisen M.B."/>
            <person name="Smith D.R."/>
            <person name="Bergman C.M."/>
            <person name="Oliver B."/>
            <person name="Markow T.A."/>
            <person name="Kaufman T.C."/>
            <person name="Kellis M."/>
            <person name="Gelbart W."/>
            <person name="Iyer V.N."/>
            <person name="Pollard D.A."/>
            <person name="Sackton T.B."/>
            <person name="Larracuente A.M."/>
            <person name="Singh N.D."/>
            <person name="Abad J.P."/>
            <person name="Abt D.N."/>
            <person name="Adryan B."/>
            <person name="Aguade M."/>
            <person name="Akashi H."/>
            <person name="Anderson W.W."/>
            <person name="Aquadro C.F."/>
            <person name="Ardell D.H."/>
            <person name="Arguello R."/>
            <person name="Artieri C.G."/>
            <person name="Barbash D.A."/>
            <person name="Barker D."/>
            <person name="Barsanti P."/>
            <person name="Batterham P."/>
            <person name="Batzoglou S."/>
            <person name="Begun D."/>
            <person name="Bhutkar A."/>
            <person name="Blanco E."/>
            <person name="Bosak S.A."/>
            <person name="Bradley R.K."/>
            <person name="Brand A.D."/>
            <person name="Brent M.R."/>
            <person name="Brooks A.N."/>
            <person name="Brown R.H."/>
            <person name="Butlin R.K."/>
            <person name="Caggese C."/>
            <person name="Calvi B.R."/>
            <person name="Bernardo de Carvalho A."/>
            <person name="Caspi A."/>
            <person name="Castrezana S."/>
            <person name="Celniker S.E."/>
            <person name="Chang J.L."/>
            <person name="Chapple C."/>
            <person name="Chatterji S."/>
            <person name="Chinwalla A."/>
            <person name="Civetta A."/>
            <person name="Clifton S.W."/>
            <person name="Comeron J.M."/>
            <person name="Costello J.C."/>
            <person name="Coyne J.A."/>
            <person name="Daub J."/>
            <person name="David R.G."/>
            <person name="Delcher A.L."/>
            <person name="Delehaunty K."/>
            <person name="Do C.B."/>
            <person name="Ebling H."/>
            <person name="Edwards K."/>
            <person name="Eickbush T."/>
            <person name="Evans J.D."/>
            <person name="Filipski A."/>
            <person name="Findeiss S."/>
            <person name="Freyhult E."/>
            <person name="Fulton L."/>
            <person name="Fulton R."/>
            <person name="Garcia A.C."/>
            <person name="Gardiner A."/>
            <person name="Garfield D.A."/>
            <person name="Garvin B.E."/>
            <person name="Gibson G."/>
            <person name="Gilbert D."/>
            <person name="Gnerre S."/>
            <person name="Godfrey J."/>
            <person name="Good R."/>
            <person name="Gotea V."/>
            <person name="Gravely B."/>
            <person name="Greenberg A.J."/>
            <person name="Griffiths-Jones S."/>
            <person name="Gross S."/>
            <person name="Guigo R."/>
            <person name="Gustafson E.A."/>
            <person name="Haerty W."/>
            <person name="Hahn M.W."/>
            <person name="Halligan D.L."/>
            <person name="Halpern A.L."/>
            <person name="Halter G.M."/>
            <person name="Han M.V."/>
            <person name="Heger A."/>
            <person name="Hillier L."/>
            <person name="Hinrichs A.S."/>
            <person name="Holmes I."/>
            <person name="Hoskins R.A."/>
            <person name="Hubisz M.J."/>
            <person name="Hultmark D."/>
            <person name="Huntley M.A."/>
            <person name="Jaffe D.B."/>
            <person name="Jagadeeshan S."/>
            <person name="Jeck W.R."/>
            <person name="Johnson J."/>
            <person name="Jones C.D."/>
            <person name="Jordan W.C."/>
            <person name="Karpen G.H."/>
            <person name="Kataoka E."/>
            <person name="Keightley P.D."/>
            <person name="Kheradpour P."/>
            <person name="Kirkness E.F."/>
            <person name="Koerich L.B."/>
            <person name="Kristiansen K."/>
            <person name="Kudrna D."/>
            <person name="Kulathinal R.J."/>
            <person name="Kumar S."/>
            <person name="Kwok R."/>
            <person name="Lander E."/>
            <person name="Langley C.H."/>
            <person name="Lapoint R."/>
            <person name="Lazzaro B.P."/>
            <person name="Lee S.J."/>
            <person name="Levesque L."/>
            <person name="Li R."/>
            <person name="Lin C.F."/>
            <person name="Lin M.F."/>
            <person name="Lindblad-Toh K."/>
            <person name="Llopart A."/>
            <person name="Long M."/>
            <person name="Low L."/>
            <person name="Lozovsky E."/>
            <person name="Lu J."/>
            <person name="Luo M."/>
            <person name="Machado C.A."/>
            <person name="Makalowski W."/>
            <person name="Marzo M."/>
            <person name="Matsuda M."/>
            <person name="Matzkin L."/>
            <person name="McAllister B."/>
            <person name="McBride C.S."/>
            <person name="McKernan B."/>
            <person name="McKernan K."/>
            <person name="Mendez-Lago M."/>
            <person name="Minx P."/>
            <person name="Mollenhauer M.U."/>
            <person name="Montooth K."/>
            <person name="Mount S.M."/>
            <person name="Mu X."/>
            <person name="Myers E."/>
            <person name="Negre B."/>
            <person name="Newfeld S."/>
            <person name="Nielsen R."/>
            <person name="Noor M.A."/>
            <person name="O'Grady P."/>
            <person name="Pachter L."/>
            <person name="Papaceit M."/>
            <person name="Parisi M.J."/>
            <person name="Parisi M."/>
            <person name="Parts L."/>
            <person name="Pedersen J.S."/>
            <person name="Pesole G."/>
            <person name="Phillippy A.M."/>
            <person name="Ponting C.P."/>
            <person name="Pop M."/>
            <person name="Porcelli D."/>
            <person name="Powell J.R."/>
            <person name="Prohaska S."/>
            <person name="Pruitt K."/>
            <person name="Puig M."/>
            <person name="Quesneville H."/>
            <person name="Ram K.R."/>
            <person name="Rand D."/>
            <person name="Rasmussen M.D."/>
            <person name="Reed L.K."/>
            <person name="Reenan R."/>
            <person name="Reily A."/>
            <person name="Remington K.A."/>
            <person name="Rieger T.T."/>
            <person name="Ritchie M.G."/>
            <person name="Robin C."/>
            <person name="Rogers Y.H."/>
            <person name="Rohde C."/>
            <person name="Rozas J."/>
            <person name="Rubenfield M.J."/>
            <person name="Ruiz A."/>
            <person name="Russo S."/>
            <person name="Salzberg S.L."/>
            <person name="Sanchez-Gracia A."/>
            <person name="Saranga D.J."/>
            <person name="Sato H."/>
            <person name="Schaeffer S.W."/>
            <person name="Schatz M.C."/>
            <person name="Schlenke T."/>
            <person name="Schwartz R."/>
            <person name="Segarra C."/>
            <person name="Singh R.S."/>
            <person name="Sirot L."/>
            <person name="Sirota M."/>
            <person name="Sisneros N.B."/>
            <person name="Smith C.D."/>
            <person name="Smith T.F."/>
            <person name="Spieth J."/>
            <person name="Stage D.E."/>
            <person name="Stark A."/>
            <person name="Stephan W."/>
            <person name="Strausberg R.L."/>
            <person name="Strempel S."/>
            <person name="Sturgill D."/>
            <person name="Sutton G."/>
            <person name="Sutton G.G."/>
            <person name="Tao W."/>
            <person name="Teichmann S."/>
            <person name="Tobari Y.N."/>
            <person name="Tomimura Y."/>
            <person name="Tsolas J.M."/>
            <person name="Valente V.L."/>
            <person name="Venter E."/>
            <person name="Venter J.C."/>
            <person name="Vicario S."/>
            <person name="Vieira F.G."/>
            <person name="Vilella A.J."/>
            <person name="Villasante A."/>
            <person name="Walenz B."/>
            <person name="Wang J."/>
            <person name="Wasserman M."/>
            <person name="Watts T."/>
            <person name="Wilson D."/>
            <person name="Wilson R.K."/>
            <person name="Wing R.A."/>
            <person name="Wolfner M.F."/>
            <person name="Wong A."/>
            <person name="Wong G.K."/>
            <person name="Wu C.I."/>
            <person name="Wu G."/>
            <person name="Yamamoto D."/>
            <person name="Yang H.P."/>
            <person name="Yang S.P."/>
            <person name="Yorke J.A."/>
            <person name="Yoshida K."/>
            <person name="Zdobnov E."/>
            <person name="Zhang P."/>
            <person name="Zhang Y."/>
            <person name="Zimin A.V."/>
            <person name="Baldwin J."/>
            <person name="Abdouelleil A."/>
            <person name="Abdulkadir J."/>
            <person name="Abebe A."/>
            <person name="Abera B."/>
            <person name="Abreu J."/>
            <person name="Acer S.C."/>
            <person name="Aftuck L."/>
            <person name="Alexander A."/>
            <person name="An P."/>
            <person name="Anderson E."/>
            <person name="Anderson S."/>
            <person name="Arachi H."/>
            <person name="Azer M."/>
            <person name="Bachantsang P."/>
            <person name="Barry A."/>
            <person name="Bayul T."/>
            <person name="Berlin A."/>
            <person name="Bessette D."/>
            <person name="Bloom T."/>
            <person name="Blye J."/>
            <person name="Boguslavskiy L."/>
            <person name="Bonnet C."/>
            <person name="Boukhgalter B."/>
            <person name="Bourzgui I."/>
            <person name="Brown A."/>
            <person name="Cahill P."/>
            <person name="Channer S."/>
            <person name="Cheshatsang Y."/>
            <person name="Chuda L."/>
            <person name="Citroen M."/>
            <person name="Collymore A."/>
            <person name="Cooke P."/>
            <person name="Costello M."/>
            <person name="D'Aco K."/>
            <person name="Daza R."/>
            <person name="De Haan G."/>
            <person name="DeGray S."/>
            <person name="DeMaso C."/>
            <person name="Dhargay N."/>
            <person name="Dooley K."/>
            <person name="Dooley E."/>
            <person name="Doricent M."/>
            <person name="Dorje P."/>
            <person name="Dorjee K."/>
            <person name="Dupes A."/>
            <person name="Elong R."/>
            <person name="Falk J."/>
            <person name="Farina A."/>
            <person name="Faro S."/>
            <person name="Ferguson D."/>
            <person name="Fisher S."/>
            <person name="Foley C.D."/>
            <person name="Franke A."/>
            <person name="Friedrich D."/>
            <person name="Gadbois L."/>
            <person name="Gearin G."/>
            <person name="Gearin C.R."/>
            <person name="Giannoukos G."/>
            <person name="Goode T."/>
            <person name="Graham J."/>
            <person name="Grandbois E."/>
            <person name="Grewal S."/>
            <person name="Gyaltsen K."/>
            <person name="Hafez N."/>
            <person name="Hagos B."/>
            <person name="Hall J."/>
            <person name="Henson C."/>
            <person name="Hollinger A."/>
            <person name="Honan T."/>
            <person name="Huard M.D."/>
            <person name="Hughes L."/>
            <person name="Hurhula B."/>
            <person name="Husby M.E."/>
            <person name="Kamat A."/>
            <person name="Kanga B."/>
            <person name="Kashin S."/>
            <person name="Khazanovich D."/>
            <person name="Kisner P."/>
            <person name="Lance K."/>
            <person name="Lara M."/>
            <person name="Lee W."/>
            <person name="Lennon N."/>
            <person name="Letendre F."/>
            <person name="LeVine R."/>
            <person name="Lipovsky A."/>
            <person name="Liu X."/>
            <person name="Liu J."/>
            <person name="Liu S."/>
            <person name="Lokyitsang T."/>
            <person name="Lokyitsang Y."/>
            <person name="Lubonja R."/>
            <person name="Lui A."/>
            <person name="MacDonald P."/>
            <person name="Magnisalis V."/>
            <person name="Maru K."/>
            <person name="Matthews C."/>
            <person name="McCusker W."/>
            <person name="McDonough S."/>
            <person name="Mehta T."/>
            <person name="Meldrim J."/>
            <person name="Meneus L."/>
            <person name="Mihai O."/>
            <person name="Mihalev A."/>
            <person name="Mihova T."/>
            <person name="Mittelman R."/>
            <person name="Mlenga V."/>
            <person name="Montmayeur A."/>
            <person name="Mulrain L."/>
            <person name="Navidi A."/>
            <person name="Naylor J."/>
            <person name="Negash T."/>
            <person name="Nguyen T."/>
            <person name="Nguyen N."/>
            <person name="Nicol R."/>
            <person name="Norbu C."/>
            <person name="Norbu N."/>
            <person name="Novod N."/>
            <person name="O'Neill B."/>
            <person name="Osman S."/>
            <person name="Markiewicz E."/>
            <person name="Oyono O.L."/>
            <person name="Patti C."/>
            <person name="Phunkhang P."/>
            <person name="Pierre F."/>
            <person name="Priest M."/>
            <person name="Raghuraman S."/>
            <person name="Rege F."/>
            <person name="Reyes R."/>
            <person name="Rise C."/>
            <person name="Rogov P."/>
            <person name="Ross K."/>
            <person name="Ryan E."/>
            <person name="Settipalli S."/>
            <person name="Shea T."/>
            <person name="Sherpa N."/>
            <person name="Shi L."/>
            <person name="Shih D."/>
            <person name="Sparrow T."/>
            <person name="Spaulding J."/>
            <person name="Stalker J."/>
            <person name="Stange-Thomann N."/>
            <person name="Stavropoulos S."/>
            <person name="Stone C."/>
            <person name="Strader C."/>
            <person name="Tesfaye S."/>
            <person name="Thomson T."/>
            <person name="Thoulutsang Y."/>
            <person name="Thoulutsang D."/>
            <person name="Topham K."/>
            <person name="Topping I."/>
            <person name="Tsamla T."/>
            <person name="Vassiliev H."/>
            <person name="Vo A."/>
            <person name="Wangchuk T."/>
            <person name="Wangdi T."/>
            <person name="Weiand M."/>
            <person name="Wilkinson J."/>
            <person name="Wilson A."/>
            <person name="Yadav S."/>
            <person name="Young G."/>
            <person name="Yu Q."/>
            <person name="Zembek L."/>
            <person name="Zhong D."/>
            <person name="Zimmer A."/>
            <person name="Zwirko Z."/>
            <person name="Jaffe D.B."/>
            <person name="Alvarez P."/>
            <person name="Brockman W."/>
            <person name="Butler J."/>
            <person name="Chin C."/>
            <person name="Gnerre S."/>
            <person name="Grabherr M."/>
            <person name="Kleber M."/>
            <person name="Mauceli E."/>
            <person name="MacCallum I."/>
        </authorList>
    </citation>
    <scope>NUCLEOTIDE SEQUENCE [LARGE SCALE GENOMIC DNA]</scope>
    <source>
        <strain evidence="3">MSH-3 / Tucson 14011-0111.49</strain>
    </source>
</reference>
<dbReference type="EMBL" id="CH695665">
    <property type="protein sequence ID" value="EDW38719.1"/>
    <property type="molecule type" value="Genomic_DNA"/>
</dbReference>
<gene>
    <name evidence="2" type="primary">Dper\GL12704</name>
    <name evidence="2" type="ORF">Dper_GL12704</name>
</gene>
<keyword evidence="3" id="KW-1185">Reference proteome</keyword>
<feature type="region of interest" description="Disordered" evidence="1">
    <location>
        <begin position="45"/>
        <end position="64"/>
    </location>
</feature>
<evidence type="ECO:0000313" key="2">
    <source>
        <dbReference type="EMBL" id="EDW38719.1"/>
    </source>
</evidence>
<sequence length="64" mass="6766">MEVEEEVVVLVAPTGLLLAPVASAPSSSGRWGGMGDYFGMGFGPLLKSDKSRRLSRQRDADKAA</sequence>